<dbReference type="GO" id="GO:0006325">
    <property type="term" value="P:chromatin organization"/>
    <property type="evidence" value="ECO:0007669"/>
    <property type="project" value="UniProtKB-ARBA"/>
</dbReference>
<comment type="caution">
    <text evidence="17">The sequence shown here is derived from an EMBL/GenBank/DDBJ whole genome shotgun (WGS) entry which is preliminary data.</text>
</comment>
<dbReference type="SMART" id="SM00225">
    <property type="entry name" value="BTB"/>
    <property type="match status" value="1"/>
</dbReference>
<keyword evidence="3" id="KW-0677">Repeat</keyword>
<keyword evidence="6" id="KW-0007">Acetylation</keyword>
<sequence length="1747" mass="194646">MVSIGWQVTAGGVPLAIPTLSHSDQPPSTSTQHQSLTSRPRTWVPLSSTFPLHQVSQRTDDGKSSHSRALSPLLVPTNAKAARRDLNADCVILATLDDVHFRVSRSLLVYASPVFRKFFSNEIGQLRSPNSLIWSPELTNTHTWSNDTSLDSPLPASDEASSDGTRIVYVPETGKTLDSLLQFLYPRVSLESPLDNLTGVHSSHHVSLDSVKPVLFAAHKYGIRTVVQEICSHLLSELSVPISSSTTTSPSLSSFDITTRSPTKARSPENFSLRVYAIACSLQHRPLAEASAYASLRNAIAGVSFSELDECRASHYFYLLEYHRNCGNAAVNVLRRFSPLQKESHRDGDILTLVFADLLNCSECHCDHRYTLQRWWEVFVLKASQNLLEAPRTQVIYSANFHEDVLNSLENEGGSREFKCIMNILRRRWNMLCVGIKETVECETAKVEIGIPSLDPAPFSEAPVVRLRKVVIQSYMHIADLRVLLNDFLFLILIPLSKLISKKNVYVINLSLDTTTLFEQRSMARGGGGYGHSPAPSIPKASFTKVDKDDASTQPCGVHDQQARSYGFNNFDNFVRPEHYIRYIEPLESDLAKQVEYDMDEQDKEWLDAINNERRVEQLNKVTYETFEIIMDRLEKEWFDLTKNIPKPDFALPSEDSTCAICDDAEGENANAIVFCDGCNLAVHQDCYGVPYIPEGQWLCRKCTISPENPVSCILCPNEGGAFKQTVSGDWAHLLCAIWVPETRVANETLMEPITGVEKINKQRWKLKCSLCGIREGACIQCSKTSCFLAFHTTCARREKLLMPMKATQGQEPATLACYCEKHLPKEQLALHEAALAELEESGYDTVTSISNQREVSKSGQKKARAYAKSYKLSAPLVPAVIVERIINYIGRINIRKKDVFLQLVCRYWSLKREARRGAPLLKRLHLEPWAVGAAGKIQTEEEMGIKLNYLLLLRKDLESVRMLAELVRKREKQKLKQAQILHDTISSVFFSHAIHLRQAFEKIVAMDRSEYFKNPVSRTQVPDYFDVIAKPICWRDIDNKLDQNAYWNLKDFQDDVYLVVDNAMLYNKRDTPIHRTASRIKNSCIPLFEELQQLIRPTPKDPSEADTVGDLEPSLQILEMLLSKEAVDGEEMPLDLAKTSANPADPLGMLFEFELGKLKPPPPPPPPKPKRDRKAEAERRRQRELDRAAGFRGPVAPPRTRRALAEVEAFVAGAGAGPSSVGTVADASMSVDGEDRSSSRSSSKRGTRWRREKVVLPGQADVPPVVDDVDSRRSFGMFDAGWILPETARRNRRAPIERQNLPPKKKAKTDRDHHSTLSVTTPIDDNLTLQDRIPVVERQSEEALLQAKREKSETIDLSEPMPQTYHGDEGQNGLHPLIPVDPLTAGESAEPPPETEIEPENEGDEGDVTLSLILNGGETRVPEQIKEEPPSPSKARKRGVPKPRPISPIIIEELDTPATRREKHLARKLRKAAERAAAEATATSGTAGASASGITTGRSIAEPGGMSRVQGSGMNLTGHRANHERDMSLSTLSDLSDEEDGIDGSGGDEDAEGVPDDEDAEGETEDGSDRARSDGKVLVSAEDARRAAQAAGLGPATIVIKEGEVLEGGTLAWAKAETYPWWPSVVYEEDHQEVPEGVLRQKVNAPRGGFGPLLLVQFFDARKTWQWLPCDKIRLLGEDKDWDAIMLSGTNTKIQKFRTTKIKEQCRAAWRTAMAELETNTPEGSGVGVSEIRPMDEPDKVPKIES</sequence>
<dbReference type="PANTHER" id="PTHR13793:SF107">
    <property type="entry name" value="BROMODOMAIN-CONTAINING PROTEIN HOMOLOG"/>
    <property type="match status" value="1"/>
</dbReference>
<dbReference type="PROSITE" id="PS50097">
    <property type="entry name" value="BTB"/>
    <property type="match status" value="1"/>
</dbReference>
<evidence type="ECO:0000313" key="17">
    <source>
        <dbReference type="EMBL" id="PAV19774.1"/>
    </source>
</evidence>
<dbReference type="SUPFAM" id="SSF47370">
    <property type="entry name" value="Bromodomain"/>
    <property type="match status" value="1"/>
</dbReference>
<feature type="compositionally biased region" description="Polar residues" evidence="11">
    <location>
        <begin position="20"/>
        <end position="39"/>
    </location>
</feature>
<feature type="compositionally biased region" description="Basic and acidic residues" evidence="11">
    <location>
        <begin position="1421"/>
        <end position="1430"/>
    </location>
</feature>
<dbReference type="InterPro" id="IPR034732">
    <property type="entry name" value="EPHD"/>
</dbReference>
<feature type="region of interest" description="Disordered" evidence="11">
    <location>
        <begin position="17"/>
        <end position="39"/>
    </location>
</feature>
<keyword evidence="5" id="KW-0862">Zinc</keyword>
<dbReference type="PANTHER" id="PTHR13793">
    <property type="entry name" value="PHD FINGER PROTEINS"/>
    <property type="match status" value="1"/>
</dbReference>
<dbReference type="Pfam" id="PF13832">
    <property type="entry name" value="zf-HC5HC2H_2"/>
    <property type="match status" value="1"/>
</dbReference>
<evidence type="ECO:0000256" key="9">
    <source>
        <dbReference type="PROSITE-ProRule" id="PRU00035"/>
    </source>
</evidence>
<dbReference type="PROSITE" id="PS01359">
    <property type="entry name" value="ZF_PHD_1"/>
    <property type="match status" value="1"/>
</dbReference>
<dbReference type="Proteomes" id="UP000217199">
    <property type="component" value="Unassembled WGS sequence"/>
</dbReference>
<dbReference type="Gene3D" id="3.30.710.10">
    <property type="entry name" value="Potassium Channel Kv1.1, Chain A"/>
    <property type="match status" value="1"/>
</dbReference>
<dbReference type="GO" id="GO:0006357">
    <property type="term" value="P:regulation of transcription by RNA polymerase II"/>
    <property type="evidence" value="ECO:0007669"/>
    <property type="project" value="TreeGrafter"/>
</dbReference>
<keyword evidence="8" id="KW-0539">Nucleus</keyword>
<dbReference type="FunFam" id="3.30.40.10:FF:000008">
    <property type="entry name" value="Bromodomain containing 1, isoform CRA_a"/>
    <property type="match status" value="1"/>
</dbReference>
<evidence type="ECO:0000259" key="14">
    <source>
        <dbReference type="PROSITE" id="PS50097"/>
    </source>
</evidence>
<feature type="compositionally biased region" description="Basic and acidic residues" evidence="11">
    <location>
        <begin position="1346"/>
        <end position="1355"/>
    </location>
</feature>
<dbReference type="SUPFAM" id="SSF63748">
    <property type="entry name" value="Tudor/PWWP/MBT"/>
    <property type="match status" value="1"/>
</dbReference>
<dbReference type="SMART" id="SM00249">
    <property type="entry name" value="PHD"/>
    <property type="match status" value="2"/>
</dbReference>
<evidence type="ECO:0000256" key="6">
    <source>
        <dbReference type="ARBA" id="ARBA00022990"/>
    </source>
</evidence>
<keyword evidence="1" id="KW-0597">Phosphoprotein</keyword>
<dbReference type="CDD" id="cd15492">
    <property type="entry name" value="PHD_BRPF_JADE_like"/>
    <property type="match status" value="1"/>
</dbReference>
<dbReference type="PROSITE" id="PS51805">
    <property type="entry name" value="EPHD"/>
    <property type="match status" value="1"/>
</dbReference>
<feature type="domain" description="PHD-type" evidence="13">
    <location>
        <begin position="656"/>
        <end position="706"/>
    </location>
</feature>
<feature type="domain" description="BTB" evidence="14">
    <location>
        <begin position="88"/>
        <end position="185"/>
    </location>
</feature>
<evidence type="ECO:0000259" key="16">
    <source>
        <dbReference type="PROSITE" id="PS51805"/>
    </source>
</evidence>
<keyword evidence="18" id="KW-1185">Reference proteome</keyword>
<keyword evidence="7 9" id="KW-0103">Bromodomain</keyword>
<dbReference type="EMBL" id="NBII01000004">
    <property type="protein sequence ID" value="PAV19774.1"/>
    <property type="molecule type" value="Genomic_DNA"/>
</dbReference>
<keyword evidence="2" id="KW-0479">Metal-binding</keyword>
<dbReference type="InterPro" id="IPR019787">
    <property type="entry name" value="Znf_PHD-finger"/>
</dbReference>
<dbReference type="PROSITE" id="PS00633">
    <property type="entry name" value="BROMODOMAIN_1"/>
    <property type="match status" value="1"/>
</dbReference>
<proteinExistence type="predicted"/>
<dbReference type="InterPro" id="IPR036427">
    <property type="entry name" value="Bromodomain-like_sf"/>
</dbReference>
<evidence type="ECO:0000256" key="8">
    <source>
        <dbReference type="ARBA" id="ARBA00023242"/>
    </source>
</evidence>
<dbReference type="OrthoDB" id="20839at2759"/>
<dbReference type="CDD" id="cd05839">
    <property type="entry name" value="PWWP_BRPF"/>
    <property type="match status" value="1"/>
</dbReference>
<evidence type="ECO:0000259" key="13">
    <source>
        <dbReference type="PROSITE" id="PS50016"/>
    </source>
</evidence>
<feature type="domain" description="PHD-type" evidence="16">
    <location>
        <begin position="710"/>
        <end position="824"/>
    </location>
</feature>
<feature type="compositionally biased region" description="Low complexity" evidence="11">
    <location>
        <begin position="245"/>
        <end position="254"/>
    </location>
</feature>
<keyword evidence="4 10" id="KW-0863">Zinc-finger</keyword>
<feature type="region of interest" description="Disordered" evidence="11">
    <location>
        <begin position="1719"/>
        <end position="1747"/>
    </location>
</feature>
<dbReference type="Pfam" id="PF00439">
    <property type="entry name" value="Bromodomain"/>
    <property type="match status" value="1"/>
</dbReference>
<dbReference type="PRINTS" id="PR00503">
    <property type="entry name" value="BROMODOMAIN"/>
</dbReference>
<evidence type="ECO:0000256" key="7">
    <source>
        <dbReference type="ARBA" id="ARBA00023117"/>
    </source>
</evidence>
<dbReference type="Pfam" id="PF00855">
    <property type="entry name" value="PWWP"/>
    <property type="match status" value="1"/>
</dbReference>
<dbReference type="InterPro" id="IPR018359">
    <property type="entry name" value="Bromodomain_CS"/>
</dbReference>
<feature type="compositionally biased region" description="Basic and acidic residues" evidence="11">
    <location>
        <begin position="1734"/>
        <end position="1747"/>
    </location>
</feature>
<accession>A0A286UJX2</accession>
<feature type="region of interest" description="Disordered" evidence="11">
    <location>
        <begin position="1156"/>
        <end position="1200"/>
    </location>
</feature>
<reference evidence="17 18" key="1">
    <citation type="journal article" date="2017" name="Mol. Ecol.">
        <title>Comparative and population genomic landscape of Phellinus noxius: A hypervariable fungus causing root rot in trees.</title>
        <authorList>
            <person name="Chung C.L."/>
            <person name="Lee T.J."/>
            <person name="Akiba M."/>
            <person name="Lee H.H."/>
            <person name="Kuo T.H."/>
            <person name="Liu D."/>
            <person name="Ke H.M."/>
            <person name="Yokoi T."/>
            <person name="Roa M.B."/>
            <person name="Lu M.J."/>
            <person name="Chang Y.Y."/>
            <person name="Ann P.J."/>
            <person name="Tsai J.N."/>
            <person name="Chen C.Y."/>
            <person name="Tzean S.S."/>
            <person name="Ota Y."/>
            <person name="Hattori T."/>
            <person name="Sahashi N."/>
            <person name="Liou R.F."/>
            <person name="Kikuchi T."/>
            <person name="Tsai I.J."/>
        </authorList>
    </citation>
    <scope>NUCLEOTIDE SEQUENCE [LARGE SCALE GENOMIC DNA]</scope>
    <source>
        <strain evidence="17 18">FFPRI411160</strain>
    </source>
</reference>
<feature type="compositionally biased region" description="Low complexity" evidence="11">
    <location>
        <begin position="1216"/>
        <end position="1226"/>
    </location>
</feature>
<dbReference type="SMART" id="SM00293">
    <property type="entry name" value="PWWP"/>
    <property type="match status" value="1"/>
</dbReference>
<dbReference type="InterPro" id="IPR050701">
    <property type="entry name" value="Histone_Mod_Regulator"/>
</dbReference>
<dbReference type="PROSITE" id="PS50014">
    <property type="entry name" value="BROMODOMAIN_2"/>
    <property type="match status" value="1"/>
</dbReference>
<dbReference type="GO" id="GO:0008270">
    <property type="term" value="F:zinc ion binding"/>
    <property type="evidence" value="ECO:0007669"/>
    <property type="project" value="UniProtKB-KW"/>
</dbReference>
<feature type="region of interest" description="Disordered" evidence="11">
    <location>
        <begin position="1346"/>
        <end position="1578"/>
    </location>
</feature>
<dbReference type="Gene3D" id="3.30.40.10">
    <property type="entry name" value="Zinc/RING finger domain, C3HC4 (zinc finger)"/>
    <property type="match status" value="2"/>
</dbReference>
<dbReference type="InterPro" id="IPR000210">
    <property type="entry name" value="BTB/POZ_dom"/>
</dbReference>
<evidence type="ECO:0000256" key="11">
    <source>
        <dbReference type="SAM" id="MobiDB-lite"/>
    </source>
</evidence>
<feature type="region of interest" description="Disordered" evidence="11">
    <location>
        <begin position="1216"/>
        <end position="1251"/>
    </location>
</feature>
<feature type="compositionally biased region" description="Acidic residues" evidence="11">
    <location>
        <begin position="1536"/>
        <end position="1567"/>
    </location>
</feature>
<dbReference type="SUPFAM" id="SSF54695">
    <property type="entry name" value="POZ domain"/>
    <property type="match status" value="1"/>
</dbReference>
<dbReference type="InParanoid" id="A0A286UJX2"/>
<evidence type="ECO:0000256" key="1">
    <source>
        <dbReference type="ARBA" id="ARBA00022553"/>
    </source>
</evidence>
<protein>
    <submittedName>
        <fullName evidence="17">Bromodomain and PHD finger-containing 3</fullName>
    </submittedName>
</protein>
<gene>
    <name evidence="17" type="ORF">PNOK_0470800</name>
</gene>
<feature type="compositionally biased region" description="Low complexity" evidence="11">
    <location>
        <begin position="1479"/>
        <end position="1500"/>
    </location>
</feature>
<dbReference type="InterPro" id="IPR011333">
    <property type="entry name" value="SKP1/BTB/POZ_sf"/>
</dbReference>
<feature type="region of interest" description="Disordered" evidence="11">
    <location>
        <begin position="245"/>
        <end position="265"/>
    </location>
</feature>
<feature type="compositionally biased region" description="Basic and acidic residues" evidence="11">
    <location>
        <begin position="1174"/>
        <end position="1190"/>
    </location>
</feature>
<dbReference type="SMART" id="SM00297">
    <property type="entry name" value="BROMO"/>
    <property type="match status" value="1"/>
</dbReference>
<organism evidence="17 18">
    <name type="scientific">Pyrrhoderma noxium</name>
    <dbReference type="NCBI Taxonomy" id="2282107"/>
    <lineage>
        <taxon>Eukaryota</taxon>
        <taxon>Fungi</taxon>
        <taxon>Dikarya</taxon>
        <taxon>Basidiomycota</taxon>
        <taxon>Agaricomycotina</taxon>
        <taxon>Agaricomycetes</taxon>
        <taxon>Hymenochaetales</taxon>
        <taxon>Hymenochaetaceae</taxon>
        <taxon>Pyrrhoderma</taxon>
    </lineage>
</organism>
<evidence type="ECO:0000313" key="18">
    <source>
        <dbReference type="Proteomes" id="UP000217199"/>
    </source>
</evidence>
<dbReference type="CDD" id="cd04369">
    <property type="entry name" value="Bromodomain"/>
    <property type="match status" value="1"/>
</dbReference>
<dbReference type="PROSITE" id="PS50016">
    <property type="entry name" value="ZF_PHD_2"/>
    <property type="match status" value="1"/>
</dbReference>
<dbReference type="InterPro" id="IPR001487">
    <property type="entry name" value="Bromodomain"/>
</dbReference>
<evidence type="ECO:0000256" key="3">
    <source>
        <dbReference type="ARBA" id="ARBA00022737"/>
    </source>
</evidence>
<dbReference type="Pfam" id="PF10513">
    <property type="entry name" value="EPL1"/>
    <property type="match status" value="1"/>
</dbReference>
<feature type="domain" description="PWWP" evidence="15">
    <location>
        <begin position="1609"/>
        <end position="1680"/>
    </location>
</feature>
<name>A0A286UJX2_9AGAM</name>
<dbReference type="InterPro" id="IPR001965">
    <property type="entry name" value="Znf_PHD"/>
</dbReference>
<dbReference type="Pfam" id="PF13831">
    <property type="entry name" value="PHD_2"/>
    <property type="match status" value="1"/>
</dbReference>
<dbReference type="InterPro" id="IPR011011">
    <property type="entry name" value="Znf_FYVE_PHD"/>
</dbReference>
<dbReference type="SUPFAM" id="SSF57903">
    <property type="entry name" value="FYVE/PHD zinc finger"/>
    <property type="match status" value="1"/>
</dbReference>
<dbReference type="InterPro" id="IPR013083">
    <property type="entry name" value="Znf_RING/FYVE/PHD"/>
</dbReference>
<dbReference type="Gene3D" id="2.30.30.140">
    <property type="match status" value="1"/>
</dbReference>
<feature type="region of interest" description="Disordered" evidence="11">
    <location>
        <begin position="1290"/>
        <end position="1320"/>
    </location>
</feature>
<evidence type="ECO:0000256" key="2">
    <source>
        <dbReference type="ARBA" id="ARBA00022723"/>
    </source>
</evidence>
<feature type="compositionally biased region" description="Acidic residues" evidence="11">
    <location>
        <begin position="1394"/>
        <end position="1408"/>
    </location>
</feature>
<dbReference type="InterPro" id="IPR019542">
    <property type="entry name" value="Enhancer_polycomb-like_N"/>
</dbReference>
<evidence type="ECO:0000256" key="4">
    <source>
        <dbReference type="ARBA" id="ARBA00022771"/>
    </source>
</evidence>
<dbReference type="STRING" id="2282107.A0A286UJX2"/>
<evidence type="ECO:0000256" key="10">
    <source>
        <dbReference type="PROSITE-ProRule" id="PRU00146"/>
    </source>
</evidence>
<dbReference type="InterPro" id="IPR019786">
    <property type="entry name" value="Zinc_finger_PHD-type_CS"/>
</dbReference>
<evidence type="ECO:0000259" key="12">
    <source>
        <dbReference type="PROSITE" id="PS50014"/>
    </source>
</evidence>
<evidence type="ECO:0000259" key="15">
    <source>
        <dbReference type="PROSITE" id="PS50812"/>
    </source>
</evidence>
<feature type="compositionally biased region" description="Basic residues" evidence="11">
    <location>
        <begin position="1462"/>
        <end position="1471"/>
    </location>
</feature>
<feature type="domain" description="Bromo" evidence="12">
    <location>
        <begin position="1005"/>
        <end position="1075"/>
    </location>
</feature>
<dbReference type="PROSITE" id="PS50812">
    <property type="entry name" value="PWWP"/>
    <property type="match status" value="1"/>
</dbReference>
<dbReference type="InterPro" id="IPR000313">
    <property type="entry name" value="PWWP_dom"/>
</dbReference>
<feature type="compositionally biased region" description="Polar residues" evidence="11">
    <location>
        <begin position="255"/>
        <end position="264"/>
    </location>
</feature>
<evidence type="ECO:0000256" key="5">
    <source>
        <dbReference type="ARBA" id="ARBA00022833"/>
    </source>
</evidence>
<dbReference type="Gene3D" id="1.20.920.10">
    <property type="entry name" value="Bromodomain-like"/>
    <property type="match status" value="1"/>
</dbReference>